<gene>
    <name evidence="1" type="ORF">DI53_1712</name>
</gene>
<dbReference type="AlphaFoldDB" id="A0A0B8T4H4"/>
<dbReference type="Proteomes" id="UP000031802">
    <property type="component" value="Unassembled WGS sequence"/>
</dbReference>
<keyword evidence="2" id="KW-1185">Reference proteome</keyword>
<evidence type="ECO:0000313" key="2">
    <source>
        <dbReference type="Proteomes" id="UP000031802"/>
    </source>
</evidence>
<accession>A0A0B8T4H4</accession>
<comment type="caution">
    <text evidence="1">The sequence shown here is derived from an EMBL/GenBank/DDBJ whole genome shotgun (WGS) entry which is preliminary data.</text>
</comment>
<reference evidence="2" key="1">
    <citation type="submission" date="2014-04" db="EMBL/GenBank/DDBJ databases">
        <title>Whole-Genome optical mapping and complete genome sequence of Sphingobacterium deserti sp. nov., a new spaces isolated from desert in the west of China.</title>
        <authorList>
            <person name="Teng C."/>
            <person name="Zhou Z."/>
            <person name="Li X."/>
            <person name="Chen M."/>
            <person name="Lin M."/>
            <person name="Wang L."/>
            <person name="Su S."/>
            <person name="Zhang C."/>
            <person name="Zhang W."/>
        </authorList>
    </citation>
    <scope>NUCLEOTIDE SEQUENCE [LARGE SCALE GENOMIC DNA]</scope>
    <source>
        <strain evidence="2">ACCC05744</strain>
    </source>
</reference>
<evidence type="ECO:0000313" key="1">
    <source>
        <dbReference type="EMBL" id="KGE14683.1"/>
    </source>
</evidence>
<proteinExistence type="predicted"/>
<dbReference type="EMBL" id="JJMU01000024">
    <property type="protein sequence ID" value="KGE14683.1"/>
    <property type="molecule type" value="Genomic_DNA"/>
</dbReference>
<reference evidence="1 2" key="2">
    <citation type="journal article" date="2015" name="PLoS ONE">
        <title>Whole-Genome Optical Mapping and Finished Genome Sequence of Sphingobacterium deserti sp. nov., a New Species Isolated from the Western Desert of China.</title>
        <authorList>
            <person name="Teng C."/>
            <person name="Zhou Z."/>
            <person name="Molnar I."/>
            <person name="Li X."/>
            <person name="Tang R."/>
            <person name="Chen M."/>
            <person name="Wang L."/>
            <person name="Su S."/>
            <person name="Zhang W."/>
            <person name="Lin M."/>
        </authorList>
    </citation>
    <scope>NUCLEOTIDE SEQUENCE [LARGE SCALE GENOMIC DNA]</scope>
    <source>
        <strain evidence="2">ACCC05744</strain>
    </source>
</reference>
<sequence>MMYREDFMGEVSRAKIGKCLLCPRTRVLERCVFQKD</sequence>
<protein>
    <submittedName>
        <fullName evidence="1">Uncharacterized protein</fullName>
    </submittedName>
</protein>
<organism evidence="1 2">
    <name type="scientific">Sphingobacterium deserti</name>
    <dbReference type="NCBI Taxonomy" id="1229276"/>
    <lineage>
        <taxon>Bacteria</taxon>
        <taxon>Pseudomonadati</taxon>
        <taxon>Bacteroidota</taxon>
        <taxon>Sphingobacteriia</taxon>
        <taxon>Sphingobacteriales</taxon>
        <taxon>Sphingobacteriaceae</taxon>
        <taxon>Sphingobacterium</taxon>
    </lineage>
</organism>
<name>A0A0B8T4H4_9SPHI</name>